<dbReference type="EMBL" id="JBANRG010000001">
    <property type="protein sequence ID" value="KAK7472337.1"/>
    <property type="molecule type" value="Genomic_DNA"/>
</dbReference>
<keyword evidence="2" id="KW-1185">Reference proteome</keyword>
<sequence length="207" mass="23126">MFKMVDMKTTKIHFQHDEKTSLPSQPRRIQFHVIGAEDLESTKSRTNTKRSPNAYVGMRVKTEGHKVNQPHYYTTSVVKSKSTESDVAWYDNLGPMWLSPTATITFEVCSRSAISRTSRLFARTAPYLFETLASMQGDLTDRESKISLPLMTEGGASTNAVLTINIRELASAHSALAEVGTHRHVRSSIEKEPLSEPEDDLVAVKSL</sequence>
<dbReference type="Proteomes" id="UP001498398">
    <property type="component" value="Unassembled WGS sequence"/>
</dbReference>
<name>A0ABR1K812_9AGAR</name>
<evidence type="ECO:0000313" key="1">
    <source>
        <dbReference type="EMBL" id="KAK7472337.1"/>
    </source>
</evidence>
<reference evidence="1 2" key="1">
    <citation type="submission" date="2024-01" db="EMBL/GenBank/DDBJ databases">
        <title>A draft genome for the cacao thread blight pathogen Marasmiellus scandens.</title>
        <authorList>
            <person name="Baruah I.K."/>
            <person name="Leung J."/>
            <person name="Bukari Y."/>
            <person name="Amoako-Attah I."/>
            <person name="Meinhardt L.W."/>
            <person name="Bailey B.A."/>
            <person name="Cohen S.P."/>
        </authorList>
    </citation>
    <scope>NUCLEOTIDE SEQUENCE [LARGE SCALE GENOMIC DNA]</scope>
    <source>
        <strain evidence="1 2">GH-19</strain>
    </source>
</reference>
<protein>
    <submittedName>
        <fullName evidence="1">Uncharacterized protein</fullName>
    </submittedName>
</protein>
<organism evidence="1 2">
    <name type="scientific">Marasmiellus scandens</name>
    <dbReference type="NCBI Taxonomy" id="2682957"/>
    <lineage>
        <taxon>Eukaryota</taxon>
        <taxon>Fungi</taxon>
        <taxon>Dikarya</taxon>
        <taxon>Basidiomycota</taxon>
        <taxon>Agaricomycotina</taxon>
        <taxon>Agaricomycetes</taxon>
        <taxon>Agaricomycetidae</taxon>
        <taxon>Agaricales</taxon>
        <taxon>Marasmiineae</taxon>
        <taxon>Omphalotaceae</taxon>
        <taxon>Marasmiellus</taxon>
    </lineage>
</organism>
<evidence type="ECO:0000313" key="2">
    <source>
        <dbReference type="Proteomes" id="UP001498398"/>
    </source>
</evidence>
<comment type="caution">
    <text evidence="1">The sequence shown here is derived from an EMBL/GenBank/DDBJ whole genome shotgun (WGS) entry which is preliminary data.</text>
</comment>
<gene>
    <name evidence="1" type="ORF">VKT23_000456</name>
</gene>
<proteinExistence type="predicted"/>
<accession>A0ABR1K812</accession>